<evidence type="ECO:0000313" key="6">
    <source>
        <dbReference type="EMBL" id="MBR0673928.1"/>
    </source>
</evidence>
<accession>A0A9X9X3E9</accession>
<keyword evidence="7" id="KW-1185">Reference proteome</keyword>
<protein>
    <submittedName>
        <fullName evidence="6">Cytochrome c</fullName>
    </submittedName>
</protein>
<dbReference type="SUPFAM" id="SSF46626">
    <property type="entry name" value="Cytochrome c"/>
    <property type="match status" value="1"/>
</dbReference>
<evidence type="ECO:0000313" key="7">
    <source>
        <dbReference type="Proteomes" id="UP001138751"/>
    </source>
</evidence>
<dbReference type="Gene3D" id="1.10.760.10">
    <property type="entry name" value="Cytochrome c-like domain"/>
    <property type="match status" value="1"/>
</dbReference>
<dbReference type="Proteomes" id="UP001138751">
    <property type="component" value="Unassembled WGS sequence"/>
</dbReference>
<dbReference type="InterPro" id="IPR009056">
    <property type="entry name" value="Cyt_c-like_dom"/>
</dbReference>
<keyword evidence="2 4" id="KW-0479">Metal-binding</keyword>
<evidence type="ECO:0000256" key="4">
    <source>
        <dbReference type="PROSITE-ProRule" id="PRU00433"/>
    </source>
</evidence>
<keyword evidence="1 4" id="KW-0349">Heme</keyword>
<comment type="caution">
    <text evidence="6">The sequence shown here is derived from an EMBL/GenBank/DDBJ whole genome shotgun (WGS) entry which is preliminary data.</text>
</comment>
<reference evidence="6" key="2">
    <citation type="journal article" date="2021" name="Syst. Appl. Microbiol.">
        <title>Roseomonas hellenica sp. nov., isolated from roots of wild-growing Alkanna tinctoria.</title>
        <authorList>
            <person name="Rat A."/>
            <person name="Naranjo H.D."/>
            <person name="Lebbe L."/>
            <person name="Cnockaert M."/>
            <person name="Krigas N."/>
            <person name="Grigoriadou K."/>
            <person name="Maloupa E."/>
            <person name="Willems A."/>
        </authorList>
    </citation>
    <scope>NUCLEOTIDE SEQUENCE</scope>
    <source>
        <strain evidence="6">LMG 31231</strain>
    </source>
</reference>
<dbReference type="GO" id="GO:0046872">
    <property type="term" value="F:metal ion binding"/>
    <property type="evidence" value="ECO:0007669"/>
    <property type="project" value="UniProtKB-KW"/>
</dbReference>
<dbReference type="InterPro" id="IPR036909">
    <property type="entry name" value="Cyt_c-like_dom_sf"/>
</dbReference>
<name>A0A9X9X3E9_9PROT</name>
<dbReference type="EMBL" id="JAAEDM010000098">
    <property type="protein sequence ID" value="MBR0673928.1"/>
    <property type="molecule type" value="Genomic_DNA"/>
</dbReference>
<dbReference type="Pfam" id="PF13442">
    <property type="entry name" value="Cytochrome_CBB3"/>
    <property type="match status" value="1"/>
</dbReference>
<evidence type="ECO:0000256" key="2">
    <source>
        <dbReference type="ARBA" id="ARBA00022723"/>
    </source>
</evidence>
<proteinExistence type="predicted"/>
<dbReference type="GO" id="GO:0009055">
    <property type="term" value="F:electron transfer activity"/>
    <property type="evidence" value="ECO:0007669"/>
    <property type="project" value="InterPro"/>
</dbReference>
<keyword evidence="3 4" id="KW-0408">Iron</keyword>
<dbReference type="GO" id="GO:0020037">
    <property type="term" value="F:heme binding"/>
    <property type="evidence" value="ECO:0007669"/>
    <property type="project" value="InterPro"/>
</dbReference>
<organism evidence="6 7">
    <name type="scientific">Neoroseomonas soli</name>
    <dbReference type="NCBI Taxonomy" id="1081025"/>
    <lineage>
        <taxon>Bacteria</taxon>
        <taxon>Pseudomonadati</taxon>
        <taxon>Pseudomonadota</taxon>
        <taxon>Alphaproteobacteria</taxon>
        <taxon>Acetobacterales</taxon>
        <taxon>Acetobacteraceae</taxon>
        <taxon>Neoroseomonas</taxon>
    </lineage>
</organism>
<dbReference type="PROSITE" id="PS51007">
    <property type="entry name" value="CYTC"/>
    <property type="match status" value="1"/>
</dbReference>
<dbReference type="AlphaFoldDB" id="A0A9X9X3E9"/>
<sequence length="111" mass="12365">MRRGFAQFRESCVYCHGAPGVDSVDWAQGITPEPPFLPDTLRGRSPADLFWIVRNGIKMTAMPSFGRHLDDQVIWGIVGFIRQLPDMSAETYARLAREAEERGQAPATTGN</sequence>
<evidence type="ECO:0000256" key="1">
    <source>
        <dbReference type="ARBA" id="ARBA00022617"/>
    </source>
</evidence>
<reference evidence="6" key="1">
    <citation type="submission" date="2020-01" db="EMBL/GenBank/DDBJ databases">
        <authorList>
            <person name="Rat A."/>
        </authorList>
    </citation>
    <scope>NUCLEOTIDE SEQUENCE</scope>
    <source>
        <strain evidence="6">LMG 31231</strain>
    </source>
</reference>
<feature type="domain" description="Cytochrome c" evidence="5">
    <location>
        <begin position="1"/>
        <end position="85"/>
    </location>
</feature>
<dbReference type="RefSeq" id="WP_211864328.1">
    <property type="nucleotide sequence ID" value="NZ_JAAEDM010000098.1"/>
</dbReference>
<evidence type="ECO:0000256" key="3">
    <source>
        <dbReference type="ARBA" id="ARBA00023004"/>
    </source>
</evidence>
<evidence type="ECO:0000259" key="5">
    <source>
        <dbReference type="PROSITE" id="PS51007"/>
    </source>
</evidence>
<gene>
    <name evidence="6" type="ORF">GXW76_22345</name>
</gene>